<protein>
    <submittedName>
        <fullName evidence="7">Utp21 specific WD40 associated putative domain-domain-containing protein</fullName>
    </submittedName>
</protein>
<reference evidence="7 8" key="1">
    <citation type="submission" date="2016-07" db="EMBL/GenBank/DDBJ databases">
        <title>Pervasive Adenine N6-methylation of Active Genes in Fungi.</title>
        <authorList>
            <consortium name="DOE Joint Genome Institute"/>
            <person name="Mondo S.J."/>
            <person name="Dannebaum R.O."/>
            <person name="Kuo R.C."/>
            <person name="Labutti K."/>
            <person name="Haridas S."/>
            <person name="Kuo A."/>
            <person name="Salamov A."/>
            <person name="Ahrendt S.R."/>
            <person name="Lipzen A."/>
            <person name="Sullivan W."/>
            <person name="Andreopoulos W.B."/>
            <person name="Clum A."/>
            <person name="Lindquist E."/>
            <person name="Daum C."/>
            <person name="Ramamoorthy G.K."/>
            <person name="Gryganskyi A."/>
            <person name="Culley D."/>
            <person name="Magnuson J.K."/>
            <person name="James T.Y."/>
            <person name="O'Malley M.A."/>
            <person name="Stajich J.E."/>
            <person name="Spatafora J.W."/>
            <person name="Visel A."/>
            <person name="Grigoriev I.V."/>
        </authorList>
    </citation>
    <scope>NUCLEOTIDE SEQUENCE [LARGE SCALE GENOMIC DNA]</scope>
    <source>
        <strain evidence="7 8">NRRL 2496</strain>
    </source>
</reference>
<organism evidence="7 8">
    <name type="scientific">Syncephalastrum racemosum</name>
    <name type="common">Filamentous fungus</name>
    <dbReference type="NCBI Taxonomy" id="13706"/>
    <lineage>
        <taxon>Eukaryota</taxon>
        <taxon>Fungi</taxon>
        <taxon>Fungi incertae sedis</taxon>
        <taxon>Mucoromycota</taxon>
        <taxon>Mucoromycotina</taxon>
        <taxon>Mucoromycetes</taxon>
        <taxon>Mucorales</taxon>
        <taxon>Syncephalastraceae</taxon>
        <taxon>Syncephalastrum</taxon>
    </lineage>
</organism>
<evidence type="ECO:0000256" key="2">
    <source>
        <dbReference type="ARBA" id="ARBA00022737"/>
    </source>
</evidence>
<dbReference type="PROSITE" id="PS00678">
    <property type="entry name" value="WD_REPEATS_1"/>
    <property type="match status" value="1"/>
</dbReference>
<dbReference type="Pfam" id="PF04192">
    <property type="entry name" value="Utp21"/>
    <property type="match status" value="1"/>
</dbReference>
<dbReference type="InterPro" id="IPR019775">
    <property type="entry name" value="WD40_repeat_CS"/>
</dbReference>
<dbReference type="Pfam" id="PF25171">
    <property type="entry name" value="Beta-prop_WDR36-Utp21_1st"/>
    <property type="match status" value="1"/>
</dbReference>
<dbReference type="PROSITE" id="PS50294">
    <property type="entry name" value="WD_REPEATS_REGION"/>
    <property type="match status" value="3"/>
</dbReference>
<evidence type="ECO:0000313" key="7">
    <source>
        <dbReference type="EMBL" id="ORY97857.1"/>
    </source>
</evidence>
<keyword evidence="2" id="KW-0677">Repeat</keyword>
<dbReference type="InterPro" id="IPR007319">
    <property type="entry name" value="WDR36/Utp21_C"/>
</dbReference>
<evidence type="ECO:0000259" key="6">
    <source>
        <dbReference type="Pfam" id="PF25171"/>
    </source>
</evidence>
<dbReference type="FunFam" id="2.130.10.10:FF:000200">
    <property type="entry name" value="U3 small nucleolar RNA-associated protein 21"/>
    <property type="match status" value="1"/>
</dbReference>
<dbReference type="GO" id="GO:0032040">
    <property type="term" value="C:small-subunit processome"/>
    <property type="evidence" value="ECO:0007669"/>
    <property type="project" value="EnsemblFungi"/>
</dbReference>
<keyword evidence="1 3" id="KW-0853">WD repeat</keyword>
<evidence type="ECO:0000256" key="4">
    <source>
        <dbReference type="SAM" id="MobiDB-lite"/>
    </source>
</evidence>
<dbReference type="Proteomes" id="UP000242180">
    <property type="component" value="Unassembled WGS sequence"/>
</dbReference>
<dbReference type="EMBL" id="MCGN01000004">
    <property type="protein sequence ID" value="ORY97857.1"/>
    <property type="molecule type" value="Genomic_DNA"/>
</dbReference>
<sequence length="887" mass="99414">MVAPDEKRRRTEQQKNGKTVERSRIYQPFRAIGYITTEIPVVIEHHGQDFFMTTSVGKSFQTYNLARMTLIYVSQPVEETITAMTAARKIIYIAFGSTIAGYKRGREIKRIGGEGKYTILQLMHLGGDFLAALCDDNVLRIWDFATEDYSEIEFGETFTATTMVHPSTYLNKILVGSTQGAMQIWNFRTSKMVYQFEPFSSAITCLVQSPVVDVVAIGLLDGSAILHNIRINEKIDSVRQDDRVTAISFRTDEEVMMATANMHGDVALWDLQERRLVHTMLHAHSSLISSVQFLAGQPVLLTSGADNAVKQWKFEKHNVEPHFLKGRSGHHAPPSKIRFYGDSGKHLLSSGRDQSLRSFSIVRDSQSVELSQGSVDKKAKQRKVTRGELMLPVITDFAASTTKGKEWDNIVTCHVSDSGARTWSYKNKAMGKHVLRSADQSALKVTNISACGNFAFIGCASGAIEMYNLQSGLKRKSYIGHKKAITGLASDNTNRFLISSSMDRTVRIWSFQKSEMLHTIELEAPVVAIQYHRENDLLAVVCDDLGIRVIDVDTLKIVREFWGHRNRITDFCFSPDGRWIISASLDNTIRTWDLPTSSMIDIFKTEDIVSSLSFSPTGDFLATTHVDNIGIFLWANRTQFTNVPLRSIADDEVAQVLSLPSLAEGDAYEEAPKSSEVLTTSEQLADALITMSMEPKAKWQNLLSLETIKKRNKPKEAPKPAEKAPFFLPTLAGAKAQFDLSQPKEEKDTKSRISHGTEMMDIETEFSQLLAAGNENDDYTAFVDYAKSLSPSALDVQIRTLPVNADLSAHQQFVSAILFMLRTRKNFEMAQAWLNVFLNIHGDLIIGNPLNDIHTTLKETLAVQNQEFGRLSEQIHYGLCMIDFARK</sequence>
<dbReference type="PANTHER" id="PTHR22840:SF12">
    <property type="entry name" value="WD REPEAT-CONTAINING PROTEIN 36"/>
    <property type="match status" value="1"/>
</dbReference>
<feature type="repeat" description="WD" evidence="3">
    <location>
        <begin position="561"/>
        <end position="602"/>
    </location>
</feature>
<dbReference type="PANTHER" id="PTHR22840">
    <property type="entry name" value="WD REPEAT-CONTAINING PROTEIN 36"/>
    <property type="match status" value="1"/>
</dbReference>
<dbReference type="STRING" id="13706.A0A1X2HG05"/>
<feature type="repeat" description="WD" evidence="3">
    <location>
        <begin position="281"/>
        <end position="315"/>
    </location>
</feature>
<evidence type="ECO:0000313" key="8">
    <source>
        <dbReference type="Proteomes" id="UP000242180"/>
    </source>
</evidence>
<feature type="repeat" description="WD" evidence="3">
    <location>
        <begin position="478"/>
        <end position="519"/>
    </location>
</feature>
<dbReference type="PRINTS" id="PR00320">
    <property type="entry name" value="GPROTEINBRPT"/>
</dbReference>
<dbReference type="Pfam" id="PF25168">
    <property type="entry name" value="Beta-prop_WDR36-Utp21_2nd"/>
    <property type="match status" value="1"/>
</dbReference>
<dbReference type="SMART" id="SM00320">
    <property type="entry name" value="WD40"/>
    <property type="match status" value="9"/>
</dbReference>
<dbReference type="InterPro" id="IPR001680">
    <property type="entry name" value="WD40_rpt"/>
</dbReference>
<dbReference type="Gene3D" id="2.130.10.10">
    <property type="entry name" value="YVTN repeat-like/Quinoprotein amine dehydrogenase"/>
    <property type="match status" value="2"/>
</dbReference>
<name>A0A1X2HG05_SYNRA</name>
<dbReference type="PROSITE" id="PS50082">
    <property type="entry name" value="WD_REPEATS_2"/>
    <property type="match status" value="3"/>
</dbReference>
<dbReference type="SUPFAM" id="SSF50998">
    <property type="entry name" value="Quinoprotein alcohol dehydrogenase-like"/>
    <property type="match status" value="1"/>
</dbReference>
<feature type="region of interest" description="Disordered" evidence="4">
    <location>
        <begin position="1"/>
        <end position="21"/>
    </location>
</feature>
<dbReference type="InParanoid" id="A0A1X2HG05"/>
<dbReference type="InterPro" id="IPR011047">
    <property type="entry name" value="Quinoprotein_ADH-like_sf"/>
</dbReference>
<proteinExistence type="predicted"/>
<gene>
    <name evidence="7" type="ORF">BCR43DRAFT_438715</name>
</gene>
<keyword evidence="8" id="KW-1185">Reference proteome</keyword>
<comment type="caution">
    <text evidence="7">The sequence shown here is derived from an EMBL/GenBank/DDBJ whole genome shotgun (WGS) entry which is preliminary data.</text>
</comment>
<dbReference type="OMA" id="CIYAWRA"/>
<feature type="domain" description="WDR36/Utp21 C-terminal" evidence="5">
    <location>
        <begin position="682"/>
        <end position="886"/>
    </location>
</feature>
<dbReference type="CDD" id="cd00200">
    <property type="entry name" value="WD40"/>
    <property type="match status" value="1"/>
</dbReference>
<dbReference type="GO" id="GO:0034388">
    <property type="term" value="C:Pwp2p-containing subcomplex of 90S preribosome"/>
    <property type="evidence" value="ECO:0007669"/>
    <property type="project" value="EnsemblFungi"/>
</dbReference>
<evidence type="ECO:0000256" key="3">
    <source>
        <dbReference type="PROSITE-ProRule" id="PRU00221"/>
    </source>
</evidence>
<dbReference type="AlphaFoldDB" id="A0A1X2HG05"/>
<accession>A0A1X2HG05</accession>
<dbReference type="GO" id="GO:0006364">
    <property type="term" value="P:rRNA processing"/>
    <property type="evidence" value="ECO:0007669"/>
    <property type="project" value="EnsemblFungi"/>
</dbReference>
<feature type="domain" description="WDR36/Utp21 N-terminal" evidence="6">
    <location>
        <begin position="53"/>
        <end position="315"/>
    </location>
</feature>
<dbReference type="OrthoDB" id="10250769at2759"/>
<dbReference type="InterPro" id="IPR015943">
    <property type="entry name" value="WD40/YVTN_repeat-like_dom_sf"/>
</dbReference>
<dbReference type="FunCoup" id="A0A1X2HG05">
    <property type="interactions" value="933"/>
</dbReference>
<dbReference type="InterPro" id="IPR020472">
    <property type="entry name" value="WD40_PAC1"/>
</dbReference>
<evidence type="ECO:0000256" key="1">
    <source>
        <dbReference type="ARBA" id="ARBA00022574"/>
    </source>
</evidence>
<dbReference type="InterPro" id="IPR059157">
    <property type="entry name" value="WDR36-Utp21_N"/>
</dbReference>
<evidence type="ECO:0000259" key="5">
    <source>
        <dbReference type="Pfam" id="PF04192"/>
    </source>
</evidence>